<evidence type="ECO:0000313" key="3">
    <source>
        <dbReference type="Proteomes" id="UP000584867"/>
    </source>
</evidence>
<accession>A0A7W8EAX0</accession>
<feature type="transmembrane region" description="Helical" evidence="1">
    <location>
        <begin position="36"/>
        <end position="54"/>
    </location>
</feature>
<gene>
    <name evidence="2" type="ORF">HDF15_003346</name>
</gene>
<dbReference type="Proteomes" id="UP000584867">
    <property type="component" value="Unassembled WGS sequence"/>
</dbReference>
<proteinExistence type="predicted"/>
<organism evidence="2 3">
    <name type="scientific">Granulicella mallensis</name>
    <dbReference type="NCBI Taxonomy" id="940614"/>
    <lineage>
        <taxon>Bacteria</taxon>
        <taxon>Pseudomonadati</taxon>
        <taxon>Acidobacteriota</taxon>
        <taxon>Terriglobia</taxon>
        <taxon>Terriglobales</taxon>
        <taxon>Acidobacteriaceae</taxon>
        <taxon>Granulicella</taxon>
    </lineage>
</organism>
<keyword evidence="1" id="KW-0812">Transmembrane</keyword>
<keyword evidence="1" id="KW-1133">Transmembrane helix</keyword>
<reference evidence="2 3" key="1">
    <citation type="submission" date="2020-08" db="EMBL/GenBank/DDBJ databases">
        <title>Genomic Encyclopedia of Type Strains, Phase IV (KMG-V): Genome sequencing to study the core and pangenomes of soil and plant-associated prokaryotes.</title>
        <authorList>
            <person name="Whitman W."/>
        </authorList>
    </citation>
    <scope>NUCLEOTIDE SEQUENCE [LARGE SCALE GENOMIC DNA]</scope>
    <source>
        <strain evidence="2 3">X5P3</strain>
    </source>
</reference>
<evidence type="ECO:0000256" key="1">
    <source>
        <dbReference type="SAM" id="Phobius"/>
    </source>
</evidence>
<dbReference type="EMBL" id="JACHIO010000013">
    <property type="protein sequence ID" value="MBB5064984.1"/>
    <property type="molecule type" value="Genomic_DNA"/>
</dbReference>
<evidence type="ECO:0000313" key="2">
    <source>
        <dbReference type="EMBL" id="MBB5064984.1"/>
    </source>
</evidence>
<protein>
    <submittedName>
        <fullName evidence="2">Uncharacterized protein</fullName>
    </submittedName>
</protein>
<comment type="caution">
    <text evidence="2">The sequence shown here is derived from an EMBL/GenBank/DDBJ whole genome shotgun (WGS) entry which is preliminary data.</text>
</comment>
<dbReference type="AlphaFoldDB" id="A0A7W8EAX0"/>
<sequence length="58" mass="6398">MPSHPTGLDTSVIFASRDPRLRALVRLTFNRQRERCLLGALVLATSAVGLVLVVKMHL</sequence>
<keyword evidence="1" id="KW-0472">Membrane</keyword>
<name>A0A7W8EAX0_9BACT</name>